<comment type="caution">
    <text evidence="2">The sequence shown here is derived from an EMBL/GenBank/DDBJ whole genome shotgun (WGS) entry which is preliminary data.</text>
</comment>
<dbReference type="AlphaFoldDB" id="A0ABD5JZN6"/>
<proteinExistence type="predicted"/>
<name>A0ABD5JZN6_9HYPH</name>
<evidence type="ECO:0000313" key="2">
    <source>
        <dbReference type="EMBL" id="MEJ5902189.1"/>
    </source>
</evidence>
<sequence>MHIRSFNTAGLVGMAGMIFAVLSCSSTHAQNDKLSGFPAMVLGGQTAKATTVQFSVPFDNLIRLADKDVSLGKTSLDEIQAVVGGTVHGHTTSSLKTAWLCYEVTGDNLPRRIWFISDGMNTKKGQGAVLNLISAEIITDKSAKCGRPRIDLTNLKLPIPALKDNKHALEKRFGKVSAKQFARYSNEHKVSGATVEQSLVYQLDGDRIIGVAFSQPAAK</sequence>
<evidence type="ECO:0000256" key="1">
    <source>
        <dbReference type="SAM" id="SignalP"/>
    </source>
</evidence>
<gene>
    <name evidence="2" type="ORF">WIX40_18985</name>
</gene>
<evidence type="ECO:0000313" key="3">
    <source>
        <dbReference type="Proteomes" id="UP001362311"/>
    </source>
</evidence>
<accession>A0ABD5JZN6</accession>
<dbReference type="RefSeq" id="WP_339441448.1">
    <property type="nucleotide sequence ID" value="NZ_JBBHKQ010000002.1"/>
</dbReference>
<organism evidence="2 3">
    <name type="scientific">Ochrobactrum teleogrylli</name>
    <dbReference type="NCBI Taxonomy" id="2479765"/>
    <lineage>
        <taxon>Bacteria</taxon>
        <taxon>Pseudomonadati</taxon>
        <taxon>Pseudomonadota</taxon>
        <taxon>Alphaproteobacteria</taxon>
        <taxon>Hyphomicrobiales</taxon>
        <taxon>Brucellaceae</taxon>
        <taxon>Brucella/Ochrobactrum group</taxon>
        <taxon>Ochrobactrum</taxon>
    </lineage>
</organism>
<dbReference type="Proteomes" id="UP001362311">
    <property type="component" value="Unassembled WGS sequence"/>
</dbReference>
<feature type="chain" id="PRO_5044868235" description="Lipoprotein" evidence="1">
    <location>
        <begin position="30"/>
        <end position="219"/>
    </location>
</feature>
<keyword evidence="1" id="KW-0732">Signal</keyword>
<feature type="signal peptide" evidence="1">
    <location>
        <begin position="1"/>
        <end position="29"/>
    </location>
</feature>
<dbReference type="PROSITE" id="PS51257">
    <property type="entry name" value="PROKAR_LIPOPROTEIN"/>
    <property type="match status" value="1"/>
</dbReference>
<protein>
    <recommendedName>
        <fullName evidence="4">Lipoprotein</fullName>
    </recommendedName>
</protein>
<evidence type="ECO:0008006" key="4">
    <source>
        <dbReference type="Google" id="ProtNLM"/>
    </source>
</evidence>
<dbReference type="EMBL" id="JBBHKQ010000002">
    <property type="protein sequence ID" value="MEJ5902189.1"/>
    <property type="molecule type" value="Genomic_DNA"/>
</dbReference>
<reference evidence="2 3" key="1">
    <citation type="submission" date="2024-03" db="EMBL/GenBank/DDBJ databases">
        <title>Reference genomes for the five species model microbial community.</title>
        <authorList>
            <person name="Padfield D."/>
        </authorList>
    </citation>
    <scope>NUCLEOTIDE SEQUENCE [LARGE SCALE GENOMIC DNA]</scope>
    <source>
        <strain evidence="2 3">AB1</strain>
    </source>
</reference>